<accession>A0A8J2YQ86</accession>
<sequence length="162" mass="17933">MLLNHEDMDMSAHDFAPLYRSAIGFDRVMNLLQDSLHQAPADNYPPYNIEKTGEQTYRITLAVAGFTLDDIAITARPNQLIVVGKRQAPAKDGAQVLHQGIAQRGFDRRFELADHIEVTGATLENGLLAIDLKRELPEAMKPRTIQITSGMPSPKVIDQKAA</sequence>
<reference evidence="5" key="2">
    <citation type="submission" date="2020-09" db="EMBL/GenBank/DDBJ databases">
        <authorList>
            <person name="Sun Q."/>
            <person name="Zhou Y."/>
        </authorList>
    </citation>
    <scope>NUCLEOTIDE SEQUENCE</scope>
    <source>
        <strain evidence="5">CGMCC 1.15725</strain>
    </source>
</reference>
<dbReference type="InterPro" id="IPR037913">
    <property type="entry name" value="ACD_IbpA/B"/>
</dbReference>
<comment type="similarity">
    <text evidence="2 3">Belongs to the small heat shock protein (HSP20) family.</text>
</comment>
<dbReference type="Proteomes" id="UP000646365">
    <property type="component" value="Unassembled WGS sequence"/>
</dbReference>
<dbReference type="InterPro" id="IPR008978">
    <property type="entry name" value="HSP20-like_chaperone"/>
</dbReference>
<dbReference type="AlphaFoldDB" id="A0A8J2YQ86"/>
<dbReference type="InterPro" id="IPR002068">
    <property type="entry name" value="A-crystallin/Hsp20_dom"/>
</dbReference>
<dbReference type="EMBL" id="BMJQ01000002">
    <property type="protein sequence ID" value="GGF07495.1"/>
    <property type="molecule type" value="Genomic_DNA"/>
</dbReference>
<evidence type="ECO:0000313" key="6">
    <source>
        <dbReference type="Proteomes" id="UP000646365"/>
    </source>
</evidence>
<dbReference type="PANTHER" id="PTHR47062:SF1">
    <property type="entry name" value="SMALL HEAT SHOCK PROTEIN IBPA"/>
    <property type="match status" value="1"/>
</dbReference>
<gene>
    <name evidence="5" type="ORF">GCM10011611_11180</name>
</gene>
<feature type="domain" description="SHSP" evidence="4">
    <location>
        <begin position="38"/>
        <end position="150"/>
    </location>
</feature>
<keyword evidence="1" id="KW-0346">Stress response</keyword>
<dbReference type="CDD" id="cd06470">
    <property type="entry name" value="ACD_IbpA-B_like"/>
    <property type="match status" value="1"/>
</dbReference>
<protein>
    <submittedName>
        <fullName evidence="5">Molecular chaperone Hsp20</fullName>
    </submittedName>
</protein>
<dbReference type="Gene3D" id="2.60.40.790">
    <property type="match status" value="1"/>
</dbReference>
<evidence type="ECO:0000256" key="3">
    <source>
        <dbReference type="RuleBase" id="RU003616"/>
    </source>
</evidence>
<keyword evidence="6" id="KW-1185">Reference proteome</keyword>
<dbReference type="PANTHER" id="PTHR47062">
    <property type="match status" value="1"/>
</dbReference>
<evidence type="ECO:0000313" key="5">
    <source>
        <dbReference type="EMBL" id="GGF07495.1"/>
    </source>
</evidence>
<dbReference type="PROSITE" id="PS01031">
    <property type="entry name" value="SHSP"/>
    <property type="match status" value="1"/>
</dbReference>
<proteinExistence type="inferred from homology"/>
<dbReference type="Pfam" id="PF00011">
    <property type="entry name" value="HSP20"/>
    <property type="match status" value="1"/>
</dbReference>
<comment type="caution">
    <text evidence="5">The sequence shown here is derived from an EMBL/GenBank/DDBJ whole genome shotgun (WGS) entry which is preliminary data.</text>
</comment>
<reference evidence="5" key="1">
    <citation type="journal article" date="2014" name="Int. J. Syst. Evol. Microbiol.">
        <title>Complete genome sequence of Corynebacterium casei LMG S-19264T (=DSM 44701T), isolated from a smear-ripened cheese.</title>
        <authorList>
            <consortium name="US DOE Joint Genome Institute (JGI-PGF)"/>
            <person name="Walter F."/>
            <person name="Albersmeier A."/>
            <person name="Kalinowski J."/>
            <person name="Ruckert C."/>
        </authorList>
    </citation>
    <scope>NUCLEOTIDE SEQUENCE</scope>
    <source>
        <strain evidence="5">CGMCC 1.15725</strain>
    </source>
</reference>
<name>A0A8J2YQ86_9PROT</name>
<evidence type="ECO:0000259" key="4">
    <source>
        <dbReference type="PROSITE" id="PS01031"/>
    </source>
</evidence>
<evidence type="ECO:0000256" key="2">
    <source>
        <dbReference type="PROSITE-ProRule" id="PRU00285"/>
    </source>
</evidence>
<organism evidence="5 6">
    <name type="scientific">Aliidongia dinghuensis</name>
    <dbReference type="NCBI Taxonomy" id="1867774"/>
    <lineage>
        <taxon>Bacteria</taxon>
        <taxon>Pseudomonadati</taxon>
        <taxon>Pseudomonadota</taxon>
        <taxon>Alphaproteobacteria</taxon>
        <taxon>Rhodospirillales</taxon>
        <taxon>Dongiaceae</taxon>
        <taxon>Aliidongia</taxon>
    </lineage>
</organism>
<dbReference type="SUPFAM" id="SSF49764">
    <property type="entry name" value="HSP20-like chaperones"/>
    <property type="match status" value="1"/>
</dbReference>
<evidence type="ECO:0000256" key="1">
    <source>
        <dbReference type="ARBA" id="ARBA00023016"/>
    </source>
</evidence>